<evidence type="ECO:0000313" key="10">
    <source>
        <dbReference type="EMBL" id="GAY77467.1"/>
    </source>
</evidence>
<keyword evidence="3" id="KW-0997">Cell inner membrane</keyword>
<feature type="domain" description="Threonine/Serine exporter ThrE" evidence="9">
    <location>
        <begin position="10"/>
        <end position="138"/>
    </location>
</feature>
<feature type="transmembrane region" description="Helical" evidence="8">
    <location>
        <begin position="163"/>
        <end position="181"/>
    </location>
</feature>
<evidence type="ECO:0000256" key="6">
    <source>
        <dbReference type="ARBA" id="ARBA00023136"/>
    </source>
</evidence>
<dbReference type="Proteomes" id="UP000319716">
    <property type="component" value="Unassembled WGS sequence"/>
</dbReference>
<evidence type="ECO:0000256" key="8">
    <source>
        <dbReference type="SAM" id="Phobius"/>
    </source>
</evidence>
<protein>
    <submittedName>
        <fullName evidence="10">Integral membrane protein</fullName>
    </submittedName>
</protein>
<keyword evidence="6 8" id="KW-0472">Membrane</keyword>
<evidence type="ECO:0000256" key="3">
    <source>
        <dbReference type="ARBA" id="ARBA00022519"/>
    </source>
</evidence>
<organism evidence="10 11">
    <name type="scientific">Sporolactobacillus inulinus</name>
    <dbReference type="NCBI Taxonomy" id="2078"/>
    <lineage>
        <taxon>Bacteria</taxon>
        <taxon>Bacillati</taxon>
        <taxon>Bacillota</taxon>
        <taxon>Bacilli</taxon>
        <taxon>Bacillales</taxon>
        <taxon>Sporolactobacillaceae</taxon>
        <taxon>Sporolactobacillus</taxon>
    </lineage>
</organism>
<feature type="transmembrane region" description="Helical" evidence="8">
    <location>
        <begin position="122"/>
        <end position="142"/>
    </location>
</feature>
<gene>
    <name evidence="10" type="ORF">NBRC111894_3021</name>
</gene>
<comment type="subcellular location">
    <subcellularLocation>
        <location evidence="1">Cell membrane</location>
        <topology evidence="1">Multi-pass membrane protein</topology>
    </subcellularLocation>
</comment>
<evidence type="ECO:0000256" key="1">
    <source>
        <dbReference type="ARBA" id="ARBA00004651"/>
    </source>
</evidence>
<dbReference type="PANTHER" id="PTHR34390">
    <property type="entry name" value="UPF0442 PROTEIN YJJB-RELATED"/>
    <property type="match status" value="1"/>
</dbReference>
<name>A0A4Y1ZEC1_9BACL</name>
<dbReference type="InterPro" id="IPR050539">
    <property type="entry name" value="ThrE_Dicarb/AminoAcid_Exp"/>
</dbReference>
<keyword evidence="5 8" id="KW-1133">Transmembrane helix</keyword>
<evidence type="ECO:0000256" key="7">
    <source>
        <dbReference type="ARBA" id="ARBA00034125"/>
    </source>
</evidence>
<keyword evidence="2" id="KW-1003">Cell membrane</keyword>
<dbReference type="GO" id="GO:0015744">
    <property type="term" value="P:succinate transport"/>
    <property type="evidence" value="ECO:0007669"/>
    <property type="project" value="TreeGrafter"/>
</dbReference>
<sequence>MQLFTVICVQSIASYLATCAFGIIFNIPFKPLLHGGLIGMIGWLIYFFLFQNTGSDLLATFAASLVIAMMSQVAARLWKNPVTLYSVSGIIPLVPGGLSYSVMSRAVDNNYDIAIYFAEKVFVLSGAIAMGLVLAEVIYQLVQKIKEMVPQKTDNRIFSFKKVRYFSIELFILLSICYYEGNNTRVDHREASRKEGSNNEIDMFW</sequence>
<evidence type="ECO:0000256" key="4">
    <source>
        <dbReference type="ARBA" id="ARBA00022692"/>
    </source>
</evidence>
<accession>A0A4Y1ZEC1</accession>
<dbReference type="AlphaFoldDB" id="A0A4Y1ZEC1"/>
<proteinExistence type="inferred from homology"/>
<evidence type="ECO:0000313" key="11">
    <source>
        <dbReference type="Proteomes" id="UP000319716"/>
    </source>
</evidence>
<dbReference type="EMBL" id="BEXB01000027">
    <property type="protein sequence ID" value="GAY77467.1"/>
    <property type="molecule type" value="Genomic_DNA"/>
</dbReference>
<feature type="transmembrane region" description="Helical" evidence="8">
    <location>
        <begin position="6"/>
        <end position="25"/>
    </location>
</feature>
<feature type="transmembrane region" description="Helical" evidence="8">
    <location>
        <begin position="32"/>
        <end position="51"/>
    </location>
</feature>
<comment type="similarity">
    <text evidence="7">Belongs to the ThrE exporter (TC 2.A.79) family.</text>
</comment>
<evidence type="ECO:0000259" key="9">
    <source>
        <dbReference type="Pfam" id="PF12821"/>
    </source>
</evidence>
<evidence type="ECO:0000256" key="5">
    <source>
        <dbReference type="ARBA" id="ARBA00022989"/>
    </source>
</evidence>
<evidence type="ECO:0000256" key="2">
    <source>
        <dbReference type="ARBA" id="ARBA00022475"/>
    </source>
</evidence>
<dbReference type="Pfam" id="PF12821">
    <property type="entry name" value="ThrE_2"/>
    <property type="match status" value="1"/>
</dbReference>
<dbReference type="PANTHER" id="PTHR34390:SF1">
    <property type="entry name" value="SUCCINATE TRANSPORTER SUBUNIT YJJB-RELATED"/>
    <property type="match status" value="1"/>
</dbReference>
<dbReference type="GO" id="GO:0005886">
    <property type="term" value="C:plasma membrane"/>
    <property type="evidence" value="ECO:0007669"/>
    <property type="project" value="UniProtKB-SubCell"/>
</dbReference>
<feature type="transmembrane region" description="Helical" evidence="8">
    <location>
        <begin position="57"/>
        <end position="75"/>
    </location>
</feature>
<feature type="transmembrane region" description="Helical" evidence="8">
    <location>
        <begin position="82"/>
        <end position="102"/>
    </location>
</feature>
<reference evidence="10 11" key="1">
    <citation type="submission" date="2017-11" db="EMBL/GenBank/DDBJ databases">
        <title>Draft Genome Sequence of Sporolactobacillus inulinus NBRC 111894 Isolated from Koso, a Japanese Sugar-Vegetable Fermented Beverage.</title>
        <authorList>
            <person name="Chiou T.Y."/>
            <person name="Oshima K."/>
            <person name="Suda W."/>
            <person name="Hattori M."/>
            <person name="Takahashi T."/>
        </authorList>
    </citation>
    <scope>NUCLEOTIDE SEQUENCE [LARGE SCALE GENOMIC DNA]</scope>
    <source>
        <strain evidence="10 11">NBRC111894</strain>
    </source>
</reference>
<comment type="caution">
    <text evidence="10">The sequence shown here is derived from an EMBL/GenBank/DDBJ whole genome shotgun (WGS) entry which is preliminary data.</text>
</comment>
<keyword evidence="4 8" id="KW-0812">Transmembrane</keyword>
<dbReference type="InterPro" id="IPR024528">
    <property type="entry name" value="ThrE_2"/>
</dbReference>